<gene>
    <name evidence="2" type="ORF">AB0I59_18820</name>
</gene>
<evidence type="ECO:0000256" key="1">
    <source>
        <dbReference type="SAM" id="Coils"/>
    </source>
</evidence>
<proteinExistence type="predicted"/>
<accession>A0ABV3GGC0</accession>
<feature type="coiled-coil region" evidence="1">
    <location>
        <begin position="14"/>
        <end position="41"/>
    </location>
</feature>
<name>A0ABV3GGC0_MICGL</name>
<dbReference type="RefSeq" id="WP_228647107.1">
    <property type="nucleotide sequence ID" value="NZ_JBFALK010000009.1"/>
</dbReference>
<evidence type="ECO:0000313" key="2">
    <source>
        <dbReference type="EMBL" id="MEV0970693.1"/>
    </source>
</evidence>
<keyword evidence="1" id="KW-0175">Coiled coil</keyword>
<dbReference type="EMBL" id="JBFALK010000009">
    <property type="protein sequence ID" value="MEV0970693.1"/>
    <property type="molecule type" value="Genomic_DNA"/>
</dbReference>
<dbReference type="Proteomes" id="UP001551675">
    <property type="component" value="Unassembled WGS sequence"/>
</dbReference>
<organism evidence="2 3">
    <name type="scientific">Microtetraspora glauca</name>
    <dbReference type="NCBI Taxonomy" id="1996"/>
    <lineage>
        <taxon>Bacteria</taxon>
        <taxon>Bacillati</taxon>
        <taxon>Actinomycetota</taxon>
        <taxon>Actinomycetes</taxon>
        <taxon>Streptosporangiales</taxon>
        <taxon>Streptosporangiaceae</taxon>
        <taxon>Microtetraspora</taxon>
    </lineage>
</organism>
<keyword evidence="3" id="KW-1185">Reference proteome</keyword>
<sequence>MARQIHESLQQPSMAELEARIRGLESRLAHLTKIVDALTEATPVKLTE</sequence>
<reference evidence="2 3" key="1">
    <citation type="submission" date="2024-06" db="EMBL/GenBank/DDBJ databases">
        <title>The Natural Products Discovery Center: Release of the First 8490 Sequenced Strains for Exploring Actinobacteria Biosynthetic Diversity.</title>
        <authorList>
            <person name="Kalkreuter E."/>
            <person name="Kautsar S.A."/>
            <person name="Yang D."/>
            <person name="Bader C.D."/>
            <person name="Teijaro C.N."/>
            <person name="Fluegel L."/>
            <person name="Davis C.M."/>
            <person name="Simpson J.R."/>
            <person name="Lauterbach L."/>
            <person name="Steele A.D."/>
            <person name="Gui C."/>
            <person name="Meng S."/>
            <person name="Li G."/>
            <person name="Viehrig K."/>
            <person name="Ye F."/>
            <person name="Su P."/>
            <person name="Kiefer A.F."/>
            <person name="Nichols A."/>
            <person name="Cepeda A.J."/>
            <person name="Yan W."/>
            <person name="Fan B."/>
            <person name="Jiang Y."/>
            <person name="Adhikari A."/>
            <person name="Zheng C.-J."/>
            <person name="Schuster L."/>
            <person name="Cowan T.M."/>
            <person name="Smanski M.J."/>
            <person name="Chevrette M.G."/>
            <person name="De Carvalho L.P.S."/>
            <person name="Shen B."/>
        </authorList>
    </citation>
    <scope>NUCLEOTIDE SEQUENCE [LARGE SCALE GENOMIC DNA]</scope>
    <source>
        <strain evidence="2 3">NPDC050100</strain>
    </source>
</reference>
<evidence type="ECO:0000313" key="3">
    <source>
        <dbReference type="Proteomes" id="UP001551675"/>
    </source>
</evidence>
<comment type="caution">
    <text evidence="2">The sequence shown here is derived from an EMBL/GenBank/DDBJ whole genome shotgun (WGS) entry which is preliminary data.</text>
</comment>
<protein>
    <submittedName>
        <fullName evidence="2">Uncharacterized protein</fullName>
    </submittedName>
</protein>